<keyword evidence="4" id="KW-1185">Reference proteome</keyword>
<accession>A0ABT4E0J4</accession>
<sequence length="162" mass="18005">MNILTNNGYAYTELVLAIFRLNGLLLEAGDRITQPVGLSSARWQVLGVVEHGAIPVAHVARVMGLSRQSVQQTADALERDGFIAYHENPNHRRAKLMALTPMGREALGYVKLHQAEWANKIGRRHSLEGLQKAITMLRKVSESLEVDMLPSLDEEHLKGDTT</sequence>
<dbReference type="SMART" id="SM00347">
    <property type="entry name" value="HTH_MARR"/>
    <property type="match status" value="1"/>
</dbReference>
<reference evidence="3 4" key="1">
    <citation type="submission" date="2022-05" db="EMBL/GenBank/DDBJ databases">
        <title>Genome Sequencing of Bee-Associated Microbes.</title>
        <authorList>
            <person name="Dunlap C."/>
        </authorList>
    </citation>
    <scope>NUCLEOTIDE SEQUENCE [LARGE SCALE GENOMIC DNA]</scope>
    <source>
        <strain evidence="3 4">NRRL NRS-1438</strain>
    </source>
</reference>
<evidence type="ECO:0000313" key="3">
    <source>
        <dbReference type="EMBL" id="MCY9523116.1"/>
    </source>
</evidence>
<dbReference type="PROSITE" id="PS50995">
    <property type="entry name" value="HTH_MARR_2"/>
    <property type="match status" value="1"/>
</dbReference>
<evidence type="ECO:0000313" key="4">
    <source>
        <dbReference type="Proteomes" id="UP001207626"/>
    </source>
</evidence>
<dbReference type="InterPro" id="IPR000835">
    <property type="entry name" value="HTH_MarR-typ"/>
</dbReference>
<keyword evidence="1" id="KW-0238">DNA-binding</keyword>
<dbReference type="Gene3D" id="1.10.10.10">
    <property type="entry name" value="Winged helix-like DNA-binding domain superfamily/Winged helix DNA-binding domain"/>
    <property type="match status" value="1"/>
</dbReference>
<dbReference type="PANTHER" id="PTHR33164:SF43">
    <property type="entry name" value="HTH-TYPE TRANSCRIPTIONAL REPRESSOR YETL"/>
    <property type="match status" value="1"/>
</dbReference>
<dbReference type="PANTHER" id="PTHR33164">
    <property type="entry name" value="TRANSCRIPTIONAL REGULATOR, MARR FAMILY"/>
    <property type="match status" value="1"/>
</dbReference>
<name>A0ABT4E0J4_9BACL</name>
<dbReference type="SUPFAM" id="SSF46785">
    <property type="entry name" value="Winged helix' DNA-binding domain"/>
    <property type="match status" value="1"/>
</dbReference>
<dbReference type="Pfam" id="PF12802">
    <property type="entry name" value="MarR_2"/>
    <property type="match status" value="1"/>
</dbReference>
<gene>
    <name evidence="3" type="ORF">M5X09_26295</name>
</gene>
<proteinExistence type="predicted"/>
<organism evidence="3 4">
    <name type="scientific">Paenibacillus apiarius</name>
    <dbReference type="NCBI Taxonomy" id="46240"/>
    <lineage>
        <taxon>Bacteria</taxon>
        <taxon>Bacillati</taxon>
        <taxon>Bacillota</taxon>
        <taxon>Bacilli</taxon>
        <taxon>Bacillales</taxon>
        <taxon>Paenibacillaceae</taxon>
        <taxon>Paenibacillus</taxon>
    </lineage>
</organism>
<dbReference type="RefSeq" id="WP_268601744.1">
    <property type="nucleotide sequence ID" value="NZ_JAMDLV010000083.1"/>
</dbReference>
<comment type="caution">
    <text evidence="3">The sequence shown here is derived from an EMBL/GenBank/DDBJ whole genome shotgun (WGS) entry which is preliminary data.</text>
</comment>
<dbReference type="InterPro" id="IPR036390">
    <property type="entry name" value="WH_DNA-bd_sf"/>
</dbReference>
<protein>
    <submittedName>
        <fullName evidence="3">MarR family transcriptional regulator</fullName>
    </submittedName>
</protein>
<feature type="domain" description="HTH marR-type" evidence="2">
    <location>
        <begin position="11"/>
        <end position="142"/>
    </location>
</feature>
<evidence type="ECO:0000256" key="1">
    <source>
        <dbReference type="ARBA" id="ARBA00023125"/>
    </source>
</evidence>
<dbReference type="InterPro" id="IPR039422">
    <property type="entry name" value="MarR/SlyA-like"/>
</dbReference>
<dbReference type="InterPro" id="IPR036388">
    <property type="entry name" value="WH-like_DNA-bd_sf"/>
</dbReference>
<dbReference type="Proteomes" id="UP001207626">
    <property type="component" value="Unassembled WGS sequence"/>
</dbReference>
<evidence type="ECO:0000259" key="2">
    <source>
        <dbReference type="PROSITE" id="PS50995"/>
    </source>
</evidence>
<dbReference type="EMBL" id="JAMDLW010000059">
    <property type="protein sequence ID" value="MCY9523116.1"/>
    <property type="molecule type" value="Genomic_DNA"/>
</dbReference>